<accession>A0A8J9VAT5</accession>
<feature type="compositionally biased region" description="Polar residues" evidence="2">
    <location>
        <begin position="237"/>
        <end position="248"/>
    </location>
</feature>
<evidence type="ECO:0000313" key="4">
    <source>
        <dbReference type="Proteomes" id="UP000838412"/>
    </source>
</evidence>
<protein>
    <submittedName>
        <fullName evidence="3">Hypp491 protein</fullName>
    </submittedName>
</protein>
<evidence type="ECO:0000256" key="1">
    <source>
        <dbReference type="SAM" id="Coils"/>
    </source>
</evidence>
<keyword evidence="4" id="KW-1185">Reference proteome</keyword>
<feature type="compositionally biased region" description="Polar residues" evidence="2">
    <location>
        <begin position="201"/>
        <end position="217"/>
    </location>
</feature>
<organism evidence="3 4">
    <name type="scientific">Branchiostoma lanceolatum</name>
    <name type="common">Common lancelet</name>
    <name type="synonym">Amphioxus lanceolatum</name>
    <dbReference type="NCBI Taxonomy" id="7740"/>
    <lineage>
        <taxon>Eukaryota</taxon>
        <taxon>Metazoa</taxon>
        <taxon>Chordata</taxon>
        <taxon>Cephalochordata</taxon>
        <taxon>Leptocardii</taxon>
        <taxon>Amphioxiformes</taxon>
        <taxon>Branchiostomatidae</taxon>
        <taxon>Branchiostoma</taxon>
    </lineage>
</organism>
<sequence>MSRKSKTEMRAPTGRTFPFLMDDEQVDAELTVLQREREKLMKKKKVLELRHEIARLNMEAASSQPPPPPQLHRVPSQGQGRASRRRYSSSESSRQGEPDKEVFNKKPSPDIERSNREPKTPPRTTPDVTPEFKNPPGMPVQRQDSRASRKSTSSRKDSPAPDRDAPAFRNPPPFDLVGMDTLRGAPPEMTPEMFPPKGSRSRATNEIVSSPEPSSSTHTKEKEEFLRRRKEKKEGSSSRQGSVRSTASVRRFSDLAHHPRTGSVSSVRSNKDVRGFPSFESPAEPVGYAEPVAPPRHRRESDPTSPSSPSKTALFDFTQPSGSVRSRTGPPPSVGPPPPPPPPPPHPSAPRISPLANPSSPRRTGSEPVQRNHAVVPDYGRSPPQSPDGAVSLADFIRQSGVKHQHK</sequence>
<feature type="compositionally biased region" description="Polar residues" evidence="2">
    <location>
        <begin position="356"/>
        <end position="369"/>
    </location>
</feature>
<evidence type="ECO:0000256" key="2">
    <source>
        <dbReference type="SAM" id="MobiDB-lite"/>
    </source>
</evidence>
<feature type="region of interest" description="Disordered" evidence="2">
    <location>
        <begin position="57"/>
        <end position="407"/>
    </location>
</feature>
<feature type="compositionally biased region" description="Basic and acidic residues" evidence="2">
    <location>
        <begin position="154"/>
        <end position="166"/>
    </location>
</feature>
<dbReference type="EMBL" id="OV696686">
    <property type="protein sequence ID" value="CAH1232709.1"/>
    <property type="molecule type" value="Genomic_DNA"/>
</dbReference>
<feature type="compositionally biased region" description="Basic and acidic residues" evidence="2">
    <location>
        <begin position="218"/>
        <end position="236"/>
    </location>
</feature>
<proteinExistence type="predicted"/>
<dbReference type="Proteomes" id="UP000838412">
    <property type="component" value="Chromosome 1"/>
</dbReference>
<dbReference type="AlphaFoldDB" id="A0A8J9VAT5"/>
<feature type="compositionally biased region" description="Pro residues" evidence="2">
    <location>
        <begin position="329"/>
        <end position="348"/>
    </location>
</feature>
<dbReference type="OrthoDB" id="10058217at2759"/>
<reference evidence="3" key="1">
    <citation type="submission" date="2022-01" db="EMBL/GenBank/DDBJ databases">
        <authorList>
            <person name="Braso-Vives M."/>
        </authorList>
    </citation>
    <scope>NUCLEOTIDE SEQUENCE</scope>
</reference>
<feature type="compositionally biased region" description="Basic and acidic residues" evidence="2">
    <location>
        <begin position="94"/>
        <end position="120"/>
    </location>
</feature>
<keyword evidence="1" id="KW-0175">Coiled coil</keyword>
<evidence type="ECO:0000313" key="3">
    <source>
        <dbReference type="EMBL" id="CAH1232709.1"/>
    </source>
</evidence>
<feature type="coiled-coil region" evidence="1">
    <location>
        <begin position="23"/>
        <end position="50"/>
    </location>
</feature>
<gene>
    <name evidence="3" type="primary">Hypp491</name>
    <name evidence="3" type="ORF">BLAG_LOCUS1702</name>
</gene>
<name>A0A8J9VAT5_BRALA</name>